<dbReference type="Pfam" id="PF01022">
    <property type="entry name" value="HTH_5"/>
    <property type="match status" value="1"/>
</dbReference>
<accession>A0ABW1UZT5</accession>
<dbReference type="SMART" id="SM00418">
    <property type="entry name" value="HTH_ARSR"/>
    <property type="match status" value="1"/>
</dbReference>
<dbReference type="CDD" id="cd00090">
    <property type="entry name" value="HTH_ARSR"/>
    <property type="match status" value="1"/>
</dbReference>
<feature type="domain" description="HTH arsR-type" evidence="4">
    <location>
        <begin position="7"/>
        <end position="112"/>
    </location>
</feature>
<gene>
    <name evidence="5" type="ORF">ACFP1F_08770</name>
</gene>
<dbReference type="InterPro" id="IPR036390">
    <property type="entry name" value="WH_DNA-bd_sf"/>
</dbReference>
<dbReference type="InterPro" id="IPR051011">
    <property type="entry name" value="Metal_resp_trans_reg"/>
</dbReference>
<reference evidence="6" key="1">
    <citation type="journal article" date="2019" name="Int. J. Syst. Evol. Microbiol.">
        <title>The Global Catalogue of Microorganisms (GCM) 10K type strain sequencing project: providing services to taxonomists for standard genome sequencing and annotation.</title>
        <authorList>
            <consortium name="The Broad Institute Genomics Platform"/>
            <consortium name="The Broad Institute Genome Sequencing Center for Infectious Disease"/>
            <person name="Wu L."/>
            <person name="Ma J."/>
        </authorList>
    </citation>
    <scope>NUCLEOTIDE SEQUENCE [LARGE SCALE GENOMIC DNA]</scope>
    <source>
        <strain evidence="6">CCM 8895</strain>
    </source>
</reference>
<evidence type="ECO:0000256" key="2">
    <source>
        <dbReference type="ARBA" id="ARBA00023125"/>
    </source>
</evidence>
<dbReference type="InterPro" id="IPR036388">
    <property type="entry name" value="WH-like_DNA-bd_sf"/>
</dbReference>
<keyword evidence="3" id="KW-0804">Transcription</keyword>
<dbReference type="InterPro" id="IPR001845">
    <property type="entry name" value="HTH_ArsR_DNA-bd_dom"/>
</dbReference>
<evidence type="ECO:0000256" key="3">
    <source>
        <dbReference type="ARBA" id="ARBA00023163"/>
    </source>
</evidence>
<protein>
    <submittedName>
        <fullName evidence="5">ArsR/SmtB family transcription factor</fullName>
    </submittedName>
</protein>
<dbReference type="PRINTS" id="PR00778">
    <property type="entry name" value="HTHARSR"/>
</dbReference>
<dbReference type="Gene3D" id="1.10.10.10">
    <property type="entry name" value="Winged helix-like DNA-binding domain superfamily/Winged helix DNA-binding domain"/>
    <property type="match status" value="1"/>
</dbReference>
<dbReference type="PANTHER" id="PTHR43132">
    <property type="entry name" value="ARSENICAL RESISTANCE OPERON REPRESSOR ARSR-RELATED"/>
    <property type="match status" value="1"/>
</dbReference>
<dbReference type="RefSeq" id="WP_125592858.1">
    <property type="nucleotide sequence ID" value="NZ_JBHSSN010000015.1"/>
</dbReference>
<dbReference type="PANTHER" id="PTHR43132:SF6">
    <property type="entry name" value="HTH-TYPE TRANSCRIPTIONAL REPRESSOR CZRA"/>
    <property type="match status" value="1"/>
</dbReference>
<dbReference type="Proteomes" id="UP001596186">
    <property type="component" value="Unassembled WGS sequence"/>
</dbReference>
<dbReference type="NCBIfam" id="NF033788">
    <property type="entry name" value="HTH_metalloreg"/>
    <property type="match status" value="1"/>
</dbReference>
<evidence type="ECO:0000259" key="4">
    <source>
        <dbReference type="PROSITE" id="PS50987"/>
    </source>
</evidence>
<keyword evidence="1" id="KW-0805">Transcription regulation</keyword>
<organism evidence="5 6">
    <name type="scientific">Companilactobacillus baiquanensis</name>
    <dbReference type="NCBI Taxonomy" id="2486005"/>
    <lineage>
        <taxon>Bacteria</taxon>
        <taxon>Bacillati</taxon>
        <taxon>Bacillota</taxon>
        <taxon>Bacilli</taxon>
        <taxon>Lactobacillales</taxon>
        <taxon>Lactobacillaceae</taxon>
        <taxon>Companilactobacillus</taxon>
    </lineage>
</organism>
<evidence type="ECO:0000256" key="1">
    <source>
        <dbReference type="ARBA" id="ARBA00023015"/>
    </source>
</evidence>
<dbReference type="SUPFAM" id="SSF46785">
    <property type="entry name" value="Winged helix' DNA-binding domain"/>
    <property type="match status" value="1"/>
</dbReference>
<dbReference type="EMBL" id="JBHSSN010000015">
    <property type="protein sequence ID" value="MFC6323829.1"/>
    <property type="molecule type" value="Genomic_DNA"/>
</dbReference>
<evidence type="ECO:0000313" key="5">
    <source>
        <dbReference type="EMBL" id="MFC6323829.1"/>
    </source>
</evidence>
<name>A0ABW1UZT5_9LACO</name>
<evidence type="ECO:0000313" key="6">
    <source>
        <dbReference type="Proteomes" id="UP001596186"/>
    </source>
</evidence>
<dbReference type="InterPro" id="IPR011991">
    <property type="entry name" value="ArsR-like_HTH"/>
</dbReference>
<keyword evidence="6" id="KW-1185">Reference proteome</keyword>
<keyword evidence="2" id="KW-0238">DNA-binding</keyword>
<comment type="caution">
    <text evidence="5">The sequence shown here is derived from an EMBL/GenBank/DDBJ whole genome shotgun (WGS) entry which is preliminary data.</text>
</comment>
<proteinExistence type="predicted"/>
<sequence>MSELIKLKHEFAKSSDFLVALGDKKRQNIIIALMNQKVILRGLQVTDLVEVTGLSRPAVSHHLKILKDVNLVDYRREGTKNFYYLTHENKEFKKMKLLSEHVMEVVKCNRQI</sequence>
<dbReference type="PROSITE" id="PS50987">
    <property type="entry name" value="HTH_ARSR_2"/>
    <property type="match status" value="1"/>
</dbReference>